<proteinExistence type="predicted"/>
<evidence type="ECO:0000313" key="3">
    <source>
        <dbReference type="Proteomes" id="UP001552427"/>
    </source>
</evidence>
<feature type="chain" id="PRO_5045532641" evidence="1">
    <location>
        <begin position="23"/>
        <end position="117"/>
    </location>
</feature>
<keyword evidence="3" id="KW-1185">Reference proteome</keyword>
<feature type="signal peptide" evidence="1">
    <location>
        <begin position="1"/>
        <end position="22"/>
    </location>
</feature>
<dbReference type="EMBL" id="JBFARM010000004">
    <property type="protein sequence ID" value="MEV4286783.1"/>
    <property type="molecule type" value="Genomic_DNA"/>
</dbReference>
<reference evidence="2 3" key="1">
    <citation type="submission" date="2024-06" db="EMBL/GenBank/DDBJ databases">
        <title>The Natural Products Discovery Center: Release of the First 8490 Sequenced Strains for Exploring Actinobacteria Biosynthetic Diversity.</title>
        <authorList>
            <person name="Kalkreuter E."/>
            <person name="Kautsar S.A."/>
            <person name="Yang D."/>
            <person name="Bader C.D."/>
            <person name="Teijaro C.N."/>
            <person name="Fluegel L."/>
            <person name="Davis C.M."/>
            <person name="Simpson J.R."/>
            <person name="Lauterbach L."/>
            <person name="Steele A.D."/>
            <person name="Gui C."/>
            <person name="Meng S."/>
            <person name="Li G."/>
            <person name="Viehrig K."/>
            <person name="Ye F."/>
            <person name="Su P."/>
            <person name="Kiefer A.F."/>
            <person name="Nichols A."/>
            <person name="Cepeda A.J."/>
            <person name="Yan W."/>
            <person name="Fan B."/>
            <person name="Jiang Y."/>
            <person name="Adhikari A."/>
            <person name="Zheng C.-J."/>
            <person name="Schuster L."/>
            <person name="Cowan T.M."/>
            <person name="Smanski M.J."/>
            <person name="Chevrette M.G."/>
            <person name="De Carvalho L.P.S."/>
            <person name="Shen B."/>
        </authorList>
    </citation>
    <scope>NUCLEOTIDE SEQUENCE [LARGE SCALE GENOMIC DNA]</scope>
    <source>
        <strain evidence="2 3">NPDC049574</strain>
    </source>
</reference>
<name>A0ABV3H2M0_9ACTN</name>
<evidence type="ECO:0000313" key="2">
    <source>
        <dbReference type="EMBL" id="MEV4286783.1"/>
    </source>
</evidence>
<gene>
    <name evidence="2" type="ORF">AB0K40_14865</name>
</gene>
<dbReference type="Proteomes" id="UP001552427">
    <property type="component" value="Unassembled WGS sequence"/>
</dbReference>
<dbReference type="RefSeq" id="WP_364449324.1">
    <property type="nucleotide sequence ID" value="NZ_JBFARM010000004.1"/>
</dbReference>
<comment type="caution">
    <text evidence="2">The sequence shown here is derived from an EMBL/GenBank/DDBJ whole genome shotgun (WGS) entry which is preliminary data.</text>
</comment>
<protein>
    <submittedName>
        <fullName evidence="2">Uncharacterized protein</fullName>
    </submittedName>
</protein>
<keyword evidence="1" id="KW-0732">Signal</keyword>
<evidence type="ECO:0000256" key="1">
    <source>
        <dbReference type="SAM" id="SignalP"/>
    </source>
</evidence>
<accession>A0ABV3H2M0</accession>
<organism evidence="2 3">
    <name type="scientific">Nonomuraea bangladeshensis</name>
    <dbReference type="NCBI Taxonomy" id="404385"/>
    <lineage>
        <taxon>Bacteria</taxon>
        <taxon>Bacillati</taxon>
        <taxon>Actinomycetota</taxon>
        <taxon>Actinomycetes</taxon>
        <taxon>Streptosporangiales</taxon>
        <taxon>Streptosporangiaceae</taxon>
        <taxon>Nonomuraea</taxon>
    </lineage>
</organism>
<sequence>MKKIAAVAGLVVVTVMGGPAAAGDGTTQQEVSREQYRTLVSQCRYADTAKARARCRAEVEELYRVGRTDKSLDCRTYSGITVCGKLRLSKAERQCVRDSVRQGLPYRRAEVECYALS</sequence>